<keyword evidence="2" id="KW-1185">Reference proteome</keyword>
<proteinExistence type="predicted"/>
<keyword evidence="1" id="KW-0540">Nuclease</keyword>
<reference evidence="1" key="1">
    <citation type="submission" date="2022-10" db="EMBL/GenBank/DDBJ databases">
        <authorList>
            <person name="Bize A."/>
        </authorList>
    </citation>
    <scope>NUCLEOTIDE SEQUENCE [LARGE SCALE GENOMIC DNA]</scope>
</reference>
<evidence type="ECO:0000313" key="2">
    <source>
        <dbReference type="Proteomes" id="UP001531446"/>
    </source>
</evidence>
<organism evidence="1 2">
    <name type="scientific">uncultured archaeal virus</name>
    <dbReference type="NCBI Taxonomy" id="1960247"/>
    <lineage>
        <taxon>Viruses</taxon>
        <taxon>environmental samples</taxon>
    </lineage>
</organism>
<dbReference type="GO" id="GO:0004519">
    <property type="term" value="F:endonuclease activity"/>
    <property type="evidence" value="ECO:0007669"/>
    <property type="project" value="UniProtKB-KW"/>
</dbReference>
<protein>
    <submittedName>
        <fullName evidence="1">Endonuclease</fullName>
    </submittedName>
</protein>
<evidence type="ECO:0000313" key="1">
    <source>
        <dbReference type="EMBL" id="CAI4043406.1"/>
    </source>
</evidence>
<keyword evidence="1" id="KW-0378">Hydrolase</keyword>
<dbReference type="EMBL" id="OX365879">
    <property type="protein sequence ID" value="CAI4043406.1"/>
    <property type="molecule type" value="Genomic_DNA"/>
</dbReference>
<keyword evidence="1" id="KW-0255">Endonuclease</keyword>
<sequence length="142" mass="16283">MPKGPIWSPMEEELLKKRLAEGKEPEDICLEFHKLQKFSPEIHPRSPAAIRRHITAMKENGTKCKAPNSKKRWLPKDDQLLLELYRDTKLEPHEIGAHLGRSEAAVRSRISVIGIEHLREPPQGIFSRILAALFGRSKRADH</sequence>
<dbReference type="Proteomes" id="UP001531446">
    <property type="component" value="Segment"/>
</dbReference>
<name>A0ABM9HVL4_9VIRU</name>
<gene>
    <name evidence="1" type="ORF">CTG158_LOCUS42</name>
</gene>
<accession>A0ABM9HVL4</accession>